<protein>
    <submittedName>
        <fullName evidence="5">V-set and immunoglobulin domain-containing protein 4-like</fullName>
    </submittedName>
</protein>
<dbReference type="InterPro" id="IPR007110">
    <property type="entry name" value="Ig-like_dom"/>
</dbReference>
<dbReference type="InterPro" id="IPR039939">
    <property type="entry name" value="VSIG4"/>
</dbReference>
<accession>A0A670K3E5</accession>
<evidence type="ECO:0000259" key="4">
    <source>
        <dbReference type="PROSITE" id="PS50835"/>
    </source>
</evidence>
<feature type="domain" description="Ig-like" evidence="4">
    <location>
        <begin position="14"/>
        <end position="127"/>
    </location>
</feature>
<feature type="signal peptide" evidence="3">
    <location>
        <begin position="1"/>
        <end position="18"/>
    </location>
</feature>
<dbReference type="Proteomes" id="UP000472272">
    <property type="component" value="Unplaced"/>
</dbReference>
<dbReference type="InterPro" id="IPR013783">
    <property type="entry name" value="Ig-like_fold"/>
</dbReference>
<dbReference type="InterPro" id="IPR036179">
    <property type="entry name" value="Ig-like_dom_sf"/>
</dbReference>
<dbReference type="PANTHER" id="PTHR15466">
    <property type="entry name" value="V-SET AND IMMUNOGLOBULIN DOMAIN CONTAINING 4"/>
    <property type="match status" value="1"/>
</dbReference>
<name>A0A670K3E5_PODMU</name>
<keyword evidence="2" id="KW-0472">Membrane</keyword>
<dbReference type="GO" id="GO:0001851">
    <property type="term" value="F:complement component C3b binding"/>
    <property type="evidence" value="ECO:0007669"/>
    <property type="project" value="TreeGrafter"/>
</dbReference>
<dbReference type="GeneTree" id="ENSGT00390000001432"/>
<feature type="region of interest" description="Disordered" evidence="1">
    <location>
        <begin position="358"/>
        <end position="388"/>
    </location>
</feature>
<evidence type="ECO:0000313" key="6">
    <source>
        <dbReference type="Proteomes" id="UP000472272"/>
    </source>
</evidence>
<evidence type="ECO:0000256" key="2">
    <source>
        <dbReference type="SAM" id="Phobius"/>
    </source>
</evidence>
<evidence type="ECO:0000256" key="1">
    <source>
        <dbReference type="SAM" id="MobiDB-lite"/>
    </source>
</evidence>
<dbReference type="PANTHER" id="PTHR15466:SF2">
    <property type="entry name" value="V-SET AND IMMUNOGLOBULIN DOMAIN-CONTAINING PROTEIN 4"/>
    <property type="match status" value="1"/>
</dbReference>
<dbReference type="SMART" id="SM00406">
    <property type="entry name" value="IGv"/>
    <property type="match status" value="2"/>
</dbReference>
<keyword evidence="6" id="KW-1185">Reference proteome</keyword>
<dbReference type="GO" id="GO:0032703">
    <property type="term" value="P:negative regulation of interleukin-2 production"/>
    <property type="evidence" value="ECO:0007669"/>
    <property type="project" value="InterPro"/>
</dbReference>
<keyword evidence="3" id="KW-0732">Signal</keyword>
<dbReference type="InterPro" id="IPR013106">
    <property type="entry name" value="Ig_V-set"/>
</dbReference>
<dbReference type="Gene3D" id="2.60.40.10">
    <property type="entry name" value="Immunoglobulins"/>
    <property type="match status" value="2"/>
</dbReference>
<organism evidence="5 6">
    <name type="scientific">Podarcis muralis</name>
    <name type="common">Wall lizard</name>
    <name type="synonym">Lacerta muralis</name>
    <dbReference type="NCBI Taxonomy" id="64176"/>
    <lineage>
        <taxon>Eukaryota</taxon>
        <taxon>Metazoa</taxon>
        <taxon>Chordata</taxon>
        <taxon>Craniata</taxon>
        <taxon>Vertebrata</taxon>
        <taxon>Euteleostomi</taxon>
        <taxon>Lepidosauria</taxon>
        <taxon>Squamata</taxon>
        <taxon>Bifurcata</taxon>
        <taxon>Unidentata</taxon>
        <taxon>Episquamata</taxon>
        <taxon>Laterata</taxon>
        <taxon>Lacertibaenia</taxon>
        <taxon>Lacertidae</taxon>
        <taxon>Podarcis</taxon>
    </lineage>
</organism>
<keyword evidence="2" id="KW-1133">Transmembrane helix</keyword>
<reference evidence="5" key="1">
    <citation type="submission" date="2025-08" db="UniProtKB">
        <authorList>
            <consortium name="Ensembl"/>
        </authorList>
    </citation>
    <scope>IDENTIFICATION</scope>
</reference>
<dbReference type="OMA" id="EYEALNC"/>
<dbReference type="GO" id="GO:0042130">
    <property type="term" value="P:negative regulation of T cell proliferation"/>
    <property type="evidence" value="ECO:0007669"/>
    <property type="project" value="InterPro"/>
</dbReference>
<dbReference type="SMART" id="SM00408">
    <property type="entry name" value="IGc2"/>
    <property type="match status" value="1"/>
</dbReference>
<feature type="compositionally biased region" description="Low complexity" evidence="1">
    <location>
        <begin position="284"/>
        <end position="296"/>
    </location>
</feature>
<dbReference type="AlphaFoldDB" id="A0A670K3E5"/>
<dbReference type="InterPro" id="IPR003598">
    <property type="entry name" value="Ig_sub2"/>
</dbReference>
<evidence type="ECO:0000256" key="3">
    <source>
        <dbReference type="SAM" id="SignalP"/>
    </source>
</evidence>
<dbReference type="GO" id="GO:0045957">
    <property type="term" value="P:negative regulation of complement activation, alternative pathway"/>
    <property type="evidence" value="ECO:0007669"/>
    <property type="project" value="TreeGrafter"/>
</dbReference>
<dbReference type="Ensembl" id="ENSPMRT00000031264.1">
    <property type="protein sequence ID" value="ENSPMRP00000029482.1"/>
    <property type="gene ID" value="ENSPMRG00000019064.1"/>
</dbReference>
<dbReference type="GO" id="GO:0043031">
    <property type="term" value="P:negative regulation of macrophage activation"/>
    <property type="evidence" value="ECO:0007669"/>
    <property type="project" value="InterPro"/>
</dbReference>
<gene>
    <name evidence="5" type="primary">VSIG4</name>
</gene>
<keyword evidence="2" id="KW-0812">Transmembrane</keyword>
<dbReference type="Pfam" id="PF07686">
    <property type="entry name" value="V-set"/>
    <property type="match status" value="1"/>
</dbReference>
<reference evidence="5" key="2">
    <citation type="submission" date="2025-09" db="UniProtKB">
        <authorList>
            <consortium name="Ensembl"/>
        </authorList>
    </citation>
    <scope>IDENTIFICATION</scope>
</reference>
<feature type="transmembrane region" description="Helical" evidence="2">
    <location>
        <begin position="311"/>
        <end position="333"/>
    </location>
</feature>
<feature type="region of interest" description="Disordered" evidence="1">
    <location>
        <begin position="281"/>
        <end position="304"/>
    </location>
</feature>
<dbReference type="Pfam" id="PF13927">
    <property type="entry name" value="Ig_3"/>
    <property type="match status" value="1"/>
</dbReference>
<sequence length="415" mass="45571">MAKVAWLWFLLLAPNIHGKVVLDLTGPHETHGTWRASVTLPCLYDPSPDFLEQSVVWRQRDHHNRAIFHRDNESGDQTPVAHFRDRLTVPKQPLGDVSLLIHDLDMADRGRYACEVTFLTKNNTRVTISRIIILKVKKVPVAKPVIKATNNDETSLPGVMRFNLSCLTSGSPPITYRWFKQVEGSNATLVGKEAVLTFDRLEASDAGRYYCEVENRVSKQIQQSRAIRINVQSSAVPSTMGPSTEFAMSTTAVAGATSTTWMAFGGRTTSGSFNSRELTMAKRPATTPATTTASTTGKPLPKPTGSKMSTFAIIMLVLLSLVLTGILTCIVCYRIHGTGDGFPISYFCITRGTDEDNDDDNTGGSDGDNPHDLGRNDSGQKDSCGEPASRTQAQEHFALLCFPEADLHKHFCLQP</sequence>
<dbReference type="PROSITE" id="PS50835">
    <property type="entry name" value="IG_LIKE"/>
    <property type="match status" value="2"/>
</dbReference>
<feature type="chain" id="PRO_5025662315" evidence="3">
    <location>
        <begin position="19"/>
        <end position="415"/>
    </location>
</feature>
<dbReference type="SUPFAM" id="SSF48726">
    <property type="entry name" value="Immunoglobulin"/>
    <property type="match status" value="2"/>
</dbReference>
<proteinExistence type="predicted"/>
<feature type="compositionally biased region" description="Basic and acidic residues" evidence="1">
    <location>
        <begin position="368"/>
        <end position="384"/>
    </location>
</feature>
<feature type="domain" description="Ig-like" evidence="4">
    <location>
        <begin position="144"/>
        <end position="228"/>
    </location>
</feature>
<dbReference type="SMART" id="SM00409">
    <property type="entry name" value="IG"/>
    <property type="match status" value="2"/>
</dbReference>
<dbReference type="InterPro" id="IPR003599">
    <property type="entry name" value="Ig_sub"/>
</dbReference>
<evidence type="ECO:0000313" key="5">
    <source>
        <dbReference type="Ensembl" id="ENSPMRP00000029482.1"/>
    </source>
</evidence>